<dbReference type="VEuPathDB" id="FungiDB:KRP23_14262"/>
<dbReference type="AlphaFoldDB" id="H3GW39"/>
<dbReference type="VEuPathDB" id="FungiDB:KRP22_4295"/>
<dbReference type="EMBL" id="DS566059">
    <property type="status" value="NOT_ANNOTATED_CDS"/>
    <property type="molecule type" value="Genomic_DNA"/>
</dbReference>
<dbReference type="OMA" id="RTHWAMS"/>
<reference evidence="1" key="2">
    <citation type="submission" date="2015-06" db="UniProtKB">
        <authorList>
            <consortium name="EnsemblProtists"/>
        </authorList>
    </citation>
    <scope>IDENTIFICATION</scope>
    <source>
        <strain evidence="1">Pr102</strain>
    </source>
</reference>
<accession>H3GW39</accession>
<dbReference type="Proteomes" id="UP000005238">
    <property type="component" value="Unassembled WGS sequence"/>
</dbReference>
<dbReference type="EnsemblProtists" id="Phyra81645">
    <property type="protein sequence ID" value="Phyra81645"/>
    <property type="gene ID" value="Phyra81645"/>
</dbReference>
<sequence length="258" mass="28738">MLIQVAVKVGDIGRSSRTNVRVEDGRFPLDDESEDFGQLCAKVDERVSSALRNYEQKAIRQDSNLYLKPGLTAAQKDWVSLTADNWMAKIDIARSNYLKRTKAGGPFVVEVFVFVAKKQPGIRRATANRVEEASRAIDDILIERPDIQVGAISRTHWAMSHARQPDGTLPTVPDTATFRQAQHLDAMRAAQQPDDREEEIMRTLTVSVNGSTPLQLTFNVNDLRALLGLPGYNFLADGIFSSFQPPSEPDDVEDTDHT</sequence>
<evidence type="ECO:0000313" key="2">
    <source>
        <dbReference type="Proteomes" id="UP000005238"/>
    </source>
</evidence>
<evidence type="ECO:0000313" key="1">
    <source>
        <dbReference type="EnsemblProtists" id="Phyra81645"/>
    </source>
</evidence>
<organism evidence="1 2">
    <name type="scientific">Phytophthora ramorum</name>
    <name type="common">Sudden oak death agent</name>
    <dbReference type="NCBI Taxonomy" id="164328"/>
    <lineage>
        <taxon>Eukaryota</taxon>
        <taxon>Sar</taxon>
        <taxon>Stramenopiles</taxon>
        <taxon>Oomycota</taxon>
        <taxon>Peronosporomycetes</taxon>
        <taxon>Peronosporales</taxon>
        <taxon>Peronosporaceae</taxon>
        <taxon>Phytophthora</taxon>
    </lineage>
</organism>
<dbReference type="VEuPathDB" id="FungiDB:KRP22_2853"/>
<dbReference type="eggNOG" id="ENOG502STCX">
    <property type="taxonomic scope" value="Eukaryota"/>
</dbReference>
<keyword evidence="2" id="KW-1185">Reference proteome</keyword>
<name>H3GW39_PHYRM</name>
<dbReference type="VEuPathDB" id="FungiDB:KRP22_14027"/>
<dbReference type="VEuPathDB" id="FungiDB:KRP22_11554"/>
<dbReference type="InParanoid" id="H3GW39"/>
<reference evidence="2" key="1">
    <citation type="journal article" date="2006" name="Science">
        <title>Phytophthora genome sequences uncover evolutionary origins and mechanisms of pathogenesis.</title>
        <authorList>
            <person name="Tyler B.M."/>
            <person name="Tripathy S."/>
            <person name="Zhang X."/>
            <person name="Dehal P."/>
            <person name="Jiang R.H."/>
            <person name="Aerts A."/>
            <person name="Arredondo F.D."/>
            <person name="Baxter L."/>
            <person name="Bensasson D."/>
            <person name="Beynon J.L."/>
            <person name="Chapman J."/>
            <person name="Damasceno C.M."/>
            <person name="Dorrance A.E."/>
            <person name="Dou D."/>
            <person name="Dickerman A.W."/>
            <person name="Dubchak I.L."/>
            <person name="Garbelotto M."/>
            <person name="Gijzen M."/>
            <person name="Gordon S.G."/>
            <person name="Govers F."/>
            <person name="Grunwald N.J."/>
            <person name="Huang W."/>
            <person name="Ivors K.L."/>
            <person name="Jones R.W."/>
            <person name="Kamoun S."/>
            <person name="Krampis K."/>
            <person name="Lamour K.H."/>
            <person name="Lee M.K."/>
            <person name="McDonald W.H."/>
            <person name="Medina M."/>
            <person name="Meijer H.J."/>
            <person name="Nordberg E.K."/>
            <person name="Maclean D.J."/>
            <person name="Ospina-Giraldo M.D."/>
            <person name="Morris P.F."/>
            <person name="Phuntumart V."/>
            <person name="Putnam N.H."/>
            <person name="Rash S."/>
            <person name="Rose J.K."/>
            <person name="Sakihama Y."/>
            <person name="Salamov A.A."/>
            <person name="Savidor A."/>
            <person name="Scheuring C.F."/>
            <person name="Smith B.M."/>
            <person name="Sobral B.W."/>
            <person name="Terry A."/>
            <person name="Torto-Alalibo T.A."/>
            <person name="Win J."/>
            <person name="Xu Z."/>
            <person name="Zhang H."/>
            <person name="Grigoriev I.V."/>
            <person name="Rokhsar D.S."/>
            <person name="Boore J.L."/>
        </authorList>
    </citation>
    <scope>NUCLEOTIDE SEQUENCE [LARGE SCALE GENOMIC DNA]</scope>
    <source>
        <strain evidence="2">Pr102</strain>
    </source>
</reference>
<dbReference type="HOGENOM" id="CLU_080861_0_0_1"/>
<dbReference type="VEuPathDB" id="FungiDB:KRP22_13892"/>
<dbReference type="VEuPathDB" id="FungiDB:KRP22_9133"/>
<proteinExistence type="predicted"/>
<protein>
    <submittedName>
        <fullName evidence="1">Uncharacterized protein</fullName>
    </submittedName>
</protein>
<dbReference type="VEuPathDB" id="FungiDB:KRP22_12908"/>